<evidence type="ECO:0000256" key="1">
    <source>
        <dbReference type="SAM" id="Coils"/>
    </source>
</evidence>
<protein>
    <recommendedName>
        <fullName evidence="5">DUF4124 domain-containing protein</fullName>
    </recommendedName>
</protein>
<dbReference type="RefSeq" id="WP_380890418.1">
    <property type="nucleotide sequence ID" value="NZ_JBHUDY010000002.1"/>
</dbReference>
<accession>A0ABW4I4H4</accession>
<dbReference type="Proteomes" id="UP001597115">
    <property type="component" value="Unassembled WGS sequence"/>
</dbReference>
<evidence type="ECO:0000256" key="2">
    <source>
        <dbReference type="SAM" id="SignalP"/>
    </source>
</evidence>
<feature type="chain" id="PRO_5045772506" description="DUF4124 domain-containing protein" evidence="2">
    <location>
        <begin position="20"/>
        <end position="127"/>
    </location>
</feature>
<reference evidence="4" key="1">
    <citation type="journal article" date="2019" name="Int. J. Syst. Evol. Microbiol.">
        <title>The Global Catalogue of Microorganisms (GCM) 10K type strain sequencing project: providing services to taxonomists for standard genome sequencing and annotation.</title>
        <authorList>
            <consortium name="The Broad Institute Genomics Platform"/>
            <consortium name="The Broad Institute Genome Sequencing Center for Infectious Disease"/>
            <person name="Wu L."/>
            <person name="Ma J."/>
        </authorList>
    </citation>
    <scope>NUCLEOTIDE SEQUENCE [LARGE SCALE GENOMIC DNA]</scope>
    <source>
        <strain evidence="4">CGMCC 1.16275</strain>
    </source>
</reference>
<keyword evidence="2" id="KW-0732">Signal</keyword>
<keyword evidence="4" id="KW-1185">Reference proteome</keyword>
<sequence>MRSLLITAATLLIAGQANAQTGLCIWNGTGLTCPGSTSLIDPGIGRYDPANAIRRELDRSLESAQAQAELTRQAIADRQRQEDESVALRMKTDALVAAKQCATAETLARSAVDQSALNRVQTACAGQ</sequence>
<feature type="coiled-coil region" evidence="1">
    <location>
        <begin position="54"/>
        <end position="81"/>
    </location>
</feature>
<evidence type="ECO:0000313" key="3">
    <source>
        <dbReference type="EMBL" id="MFD1612881.1"/>
    </source>
</evidence>
<evidence type="ECO:0000313" key="4">
    <source>
        <dbReference type="Proteomes" id="UP001597115"/>
    </source>
</evidence>
<comment type="caution">
    <text evidence="3">The sequence shown here is derived from an EMBL/GenBank/DDBJ whole genome shotgun (WGS) entry which is preliminary data.</text>
</comment>
<feature type="signal peptide" evidence="2">
    <location>
        <begin position="1"/>
        <end position="19"/>
    </location>
</feature>
<organism evidence="3 4">
    <name type="scientific">Sphingomonas tabacisoli</name>
    <dbReference type="NCBI Taxonomy" id="2249466"/>
    <lineage>
        <taxon>Bacteria</taxon>
        <taxon>Pseudomonadati</taxon>
        <taxon>Pseudomonadota</taxon>
        <taxon>Alphaproteobacteria</taxon>
        <taxon>Sphingomonadales</taxon>
        <taxon>Sphingomonadaceae</taxon>
        <taxon>Sphingomonas</taxon>
    </lineage>
</organism>
<dbReference type="EMBL" id="JBHUDY010000002">
    <property type="protein sequence ID" value="MFD1612881.1"/>
    <property type="molecule type" value="Genomic_DNA"/>
</dbReference>
<evidence type="ECO:0008006" key="5">
    <source>
        <dbReference type="Google" id="ProtNLM"/>
    </source>
</evidence>
<name>A0ABW4I4H4_9SPHN</name>
<gene>
    <name evidence="3" type="ORF">ACFSCW_13825</name>
</gene>
<keyword evidence="1" id="KW-0175">Coiled coil</keyword>
<proteinExistence type="predicted"/>